<dbReference type="PANTHER" id="PTHR33515:SF1">
    <property type="entry name" value="RIBOSOME-BINDING FACTOR A, CHLOROPLASTIC-RELATED"/>
    <property type="match status" value="1"/>
</dbReference>
<dbReference type="HAMAP" id="MF_00003">
    <property type="entry name" value="RbfA"/>
    <property type="match status" value="1"/>
</dbReference>
<dbReference type="AlphaFoldDB" id="A0A9D9GWI1"/>
<dbReference type="EMBL" id="JADIMY010000077">
    <property type="protein sequence ID" value="MBO8427626.1"/>
    <property type="molecule type" value="Genomic_DNA"/>
</dbReference>
<dbReference type="InterPro" id="IPR023799">
    <property type="entry name" value="RbfA_dom_sf"/>
</dbReference>
<comment type="similarity">
    <text evidence="2">Belongs to the RbfA family.</text>
</comment>
<protein>
    <recommendedName>
        <fullName evidence="2">Ribosome-binding factor A</fullName>
    </recommendedName>
</protein>
<evidence type="ECO:0000313" key="4">
    <source>
        <dbReference type="Proteomes" id="UP000823613"/>
    </source>
</evidence>
<sequence>MANQVEKIKANISKNIREIMQYELEVQGLDFFTVTDIEVSSDHSYAKVYVSFLANPQKNIEKLNKVKGFVRKALASRIKLRRTPEINFVLDDSYLKAKKIEDILEKEKLELKNMGKDNK</sequence>
<comment type="caution">
    <text evidence="3">The sequence shown here is derived from an EMBL/GenBank/DDBJ whole genome shotgun (WGS) entry which is preliminary data.</text>
</comment>
<comment type="subunit">
    <text evidence="2">Monomer. Binds 30S ribosomal subunits, but not 50S ribosomal subunits or 70S ribosomes.</text>
</comment>
<accession>A0A9D9GWI1</accession>
<reference evidence="3" key="2">
    <citation type="journal article" date="2021" name="PeerJ">
        <title>Extensive microbial diversity within the chicken gut microbiome revealed by metagenomics and culture.</title>
        <authorList>
            <person name="Gilroy R."/>
            <person name="Ravi A."/>
            <person name="Getino M."/>
            <person name="Pursley I."/>
            <person name="Horton D.L."/>
            <person name="Alikhan N.F."/>
            <person name="Baker D."/>
            <person name="Gharbi K."/>
            <person name="Hall N."/>
            <person name="Watson M."/>
            <person name="Adriaenssens E.M."/>
            <person name="Foster-Nyarko E."/>
            <person name="Jarju S."/>
            <person name="Secka A."/>
            <person name="Antonio M."/>
            <person name="Oren A."/>
            <person name="Chaudhuri R.R."/>
            <person name="La Ragione R."/>
            <person name="Hildebrand F."/>
            <person name="Pallen M.J."/>
        </authorList>
    </citation>
    <scope>NUCLEOTIDE SEQUENCE</scope>
    <source>
        <strain evidence="3">11159</strain>
    </source>
</reference>
<dbReference type="Proteomes" id="UP000823613">
    <property type="component" value="Unassembled WGS sequence"/>
</dbReference>
<dbReference type="GO" id="GO:0030490">
    <property type="term" value="P:maturation of SSU-rRNA"/>
    <property type="evidence" value="ECO:0007669"/>
    <property type="project" value="UniProtKB-UniRule"/>
</dbReference>
<comment type="subcellular location">
    <subcellularLocation>
        <location evidence="2">Cytoplasm</location>
    </subcellularLocation>
</comment>
<keyword evidence="2" id="KW-0963">Cytoplasm</keyword>
<dbReference type="InterPro" id="IPR020053">
    <property type="entry name" value="Ribosome-bd_factorA_CS"/>
</dbReference>
<dbReference type="GO" id="GO:0043024">
    <property type="term" value="F:ribosomal small subunit binding"/>
    <property type="evidence" value="ECO:0007669"/>
    <property type="project" value="TreeGrafter"/>
</dbReference>
<dbReference type="Gene3D" id="3.30.300.20">
    <property type="match status" value="1"/>
</dbReference>
<dbReference type="Pfam" id="PF02033">
    <property type="entry name" value="RBFA"/>
    <property type="match status" value="1"/>
</dbReference>
<gene>
    <name evidence="2 3" type="primary">rbfA</name>
    <name evidence="3" type="ORF">IAC58_03640</name>
</gene>
<reference evidence="3" key="1">
    <citation type="submission" date="2020-10" db="EMBL/GenBank/DDBJ databases">
        <authorList>
            <person name="Gilroy R."/>
        </authorList>
    </citation>
    <scope>NUCLEOTIDE SEQUENCE</scope>
    <source>
        <strain evidence="3">11159</strain>
    </source>
</reference>
<dbReference type="InterPro" id="IPR015946">
    <property type="entry name" value="KH_dom-like_a/b"/>
</dbReference>
<evidence type="ECO:0000313" key="3">
    <source>
        <dbReference type="EMBL" id="MBO8427626.1"/>
    </source>
</evidence>
<dbReference type="PANTHER" id="PTHR33515">
    <property type="entry name" value="RIBOSOME-BINDING FACTOR A, CHLOROPLASTIC-RELATED"/>
    <property type="match status" value="1"/>
</dbReference>
<dbReference type="NCBIfam" id="TIGR00082">
    <property type="entry name" value="rbfA"/>
    <property type="match status" value="1"/>
</dbReference>
<proteinExistence type="inferred from homology"/>
<organism evidence="3 4">
    <name type="scientific">Candidatus Onthovivens merdipullorum</name>
    <dbReference type="NCBI Taxonomy" id="2840889"/>
    <lineage>
        <taxon>Bacteria</taxon>
        <taxon>Bacillati</taxon>
        <taxon>Bacillota</taxon>
        <taxon>Bacilli</taxon>
        <taxon>Bacillales</taxon>
        <taxon>Candidatus Onthovivens</taxon>
    </lineage>
</organism>
<dbReference type="SUPFAM" id="SSF89919">
    <property type="entry name" value="Ribosome-binding factor A, RbfA"/>
    <property type="match status" value="1"/>
</dbReference>
<keyword evidence="1 2" id="KW-0690">Ribosome biogenesis</keyword>
<name>A0A9D9GWI1_9BACL</name>
<dbReference type="InterPro" id="IPR000238">
    <property type="entry name" value="RbfA"/>
</dbReference>
<dbReference type="PROSITE" id="PS01319">
    <property type="entry name" value="RBFA"/>
    <property type="match status" value="1"/>
</dbReference>
<evidence type="ECO:0000256" key="2">
    <source>
        <dbReference type="HAMAP-Rule" id="MF_00003"/>
    </source>
</evidence>
<comment type="function">
    <text evidence="2">One of several proteins that assist in the late maturation steps of the functional core of the 30S ribosomal subunit. Associates with free 30S ribosomal subunits (but not with 30S subunits that are part of 70S ribosomes or polysomes). Required for efficient processing of 16S rRNA. May interact with the 5'-terminal helix region of 16S rRNA.</text>
</comment>
<dbReference type="GO" id="GO:0005829">
    <property type="term" value="C:cytosol"/>
    <property type="evidence" value="ECO:0007669"/>
    <property type="project" value="TreeGrafter"/>
</dbReference>
<evidence type="ECO:0000256" key="1">
    <source>
        <dbReference type="ARBA" id="ARBA00022517"/>
    </source>
</evidence>